<dbReference type="InterPro" id="IPR043502">
    <property type="entry name" value="DNA/RNA_pol_sf"/>
</dbReference>
<organism evidence="2 3">
    <name type="scientific">Platanthera zijinensis</name>
    <dbReference type="NCBI Taxonomy" id="2320716"/>
    <lineage>
        <taxon>Eukaryota</taxon>
        <taxon>Viridiplantae</taxon>
        <taxon>Streptophyta</taxon>
        <taxon>Embryophyta</taxon>
        <taxon>Tracheophyta</taxon>
        <taxon>Spermatophyta</taxon>
        <taxon>Magnoliopsida</taxon>
        <taxon>Liliopsida</taxon>
        <taxon>Asparagales</taxon>
        <taxon>Orchidaceae</taxon>
        <taxon>Orchidoideae</taxon>
        <taxon>Orchideae</taxon>
        <taxon>Orchidinae</taxon>
        <taxon>Platanthera</taxon>
    </lineage>
</organism>
<accession>A0AAP0BNL1</accession>
<dbReference type="EMBL" id="JBBWWQ010000006">
    <property type="protein sequence ID" value="KAK8945162.1"/>
    <property type="molecule type" value="Genomic_DNA"/>
</dbReference>
<evidence type="ECO:0000313" key="2">
    <source>
        <dbReference type="EMBL" id="KAK8945162.1"/>
    </source>
</evidence>
<dbReference type="PANTHER" id="PTHR11439:SF440">
    <property type="entry name" value="INTEGRASE CATALYTIC DOMAIN-CONTAINING PROTEIN"/>
    <property type="match status" value="1"/>
</dbReference>
<comment type="caution">
    <text evidence="2">The sequence shown here is derived from an EMBL/GenBank/DDBJ whole genome shotgun (WGS) entry which is preliminary data.</text>
</comment>
<feature type="domain" description="Reverse transcriptase Ty1/copia-type" evidence="1">
    <location>
        <begin position="4"/>
        <end position="106"/>
    </location>
</feature>
<dbReference type="PANTHER" id="PTHR11439">
    <property type="entry name" value="GAG-POL-RELATED RETROTRANSPOSON"/>
    <property type="match status" value="1"/>
</dbReference>
<dbReference type="CDD" id="cd09272">
    <property type="entry name" value="RNase_HI_RT_Ty1"/>
    <property type="match status" value="1"/>
</dbReference>
<dbReference type="Pfam" id="PF07727">
    <property type="entry name" value="RVT_2"/>
    <property type="match status" value="1"/>
</dbReference>
<reference evidence="2 3" key="1">
    <citation type="journal article" date="2022" name="Nat. Plants">
        <title>Genomes of leafy and leafless Platanthera orchids illuminate the evolution of mycoheterotrophy.</title>
        <authorList>
            <person name="Li M.H."/>
            <person name="Liu K.W."/>
            <person name="Li Z."/>
            <person name="Lu H.C."/>
            <person name="Ye Q.L."/>
            <person name="Zhang D."/>
            <person name="Wang J.Y."/>
            <person name="Li Y.F."/>
            <person name="Zhong Z.M."/>
            <person name="Liu X."/>
            <person name="Yu X."/>
            <person name="Liu D.K."/>
            <person name="Tu X.D."/>
            <person name="Liu B."/>
            <person name="Hao Y."/>
            <person name="Liao X.Y."/>
            <person name="Jiang Y.T."/>
            <person name="Sun W.H."/>
            <person name="Chen J."/>
            <person name="Chen Y.Q."/>
            <person name="Ai Y."/>
            <person name="Zhai J.W."/>
            <person name="Wu S.S."/>
            <person name="Zhou Z."/>
            <person name="Hsiao Y.Y."/>
            <person name="Wu W.L."/>
            <person name="Chen Y.Y."/>
            <person name="Lin Y.F."/>
            <person name="Hsu J.L."/>
            <person name="Li C.Y."/>
            <person name="Wang Z.W."/>
            <person name="Zhao X."/>
            <person name="Zhong W.Y."/>
            <person name="Ma X.K."/>
            <person name="Ma L."/>
            <person name="Huang J."/>
            <person name="Chen G.Z."/>
            <person name="Huang M.Z."/>
            <person name="Huang L."/>
            <person name="Peng D.H."/>
            <person name="Luo Y.B."/>
            <person name="Zou S.Q."/>
            <person name="Chen S.P."/>
            <person name="Lan S."/>
            <person name="Tsai W.C."/>
            <person name="Van de Peer Y."/>
            <person name="Liu Z.J."/>
        </authorList>
    </citation>
    <scope>NUCLEOTIDE SEQUENCE [LARGE SCALE GENOMIC DNA]</scope>
    <source>
        <strain evidence="2">Lor287</strain>
    </source>
</reference>
<dbReference type="Proteomes" id="UP001418222">
    <property type="component" value="Unassembled WGS sequence"/>
</dbReference>
<sequence>MVSFGYSQSNADHTLFIKYRLGKITVLIVYVDDIVITGDDHEEIQNLKQKLAREFEVKDLGKLKYFLGIEVARSKQGIFLSQQKYTLDLLEKMGMSGCRPADTPIENHRLGRDDGVEIEDISGFQRLVGRLIYLSHTHPNISYAVSVVSQYMYTPKTRHVDAAHRILRYLKSSPGRGILFSPSTDLKIEVYTDADWARSVDDRRSTSGYCSLVGGNLVTWRSKKQQVVARSSAEAEFRAMAHGVCEGLWLRALLSDLGLVEEGSIRLYCDNKSAISIAHNPVQHDRTKHIEVDRHFIKENIERGIICTPFVPSNGQLADILTKGLSGNYFDRIVNKLGMFNITRPT</sequence>
<evidence type="ECO:0000259" key="1">
    <source>
        <dbReference type="Pfam" id="PF07727"/>
    </source>
</evidence>
<dbReference type="SUPFAM" id="SSF56672">
    <property type="entry name" value="DNA/RNA polymerases"/>
    <property type="match status" value="1"/>
</dbReference>
<gene>
    <name evidence="2" type="ORF">KSP39_PZI008022</name>
</gene>
<protein>
    <recommendedName>
        <fullName evidence="1">Reverse transcriptase Ty1/copia-type domain-containing protein</fullName>
    </recommendedName>
</protein>
<name>A0AAP0BNL1_9ASPA</name>
<evidence type="ECO:0000313" key="3">
    <source>
        <dbReference type="Proteomes" id="UP001418222"/>
    </source>
</evidence>
<proteinExistence type="predicted"/>
<keyword evidence="3" id="KW-1185">Reference proteome</keyword>
<dbReference type="InterPro" id="IPR013103">
    <property type="entry name" value="RVT_2"/>
</dbReference>
<dbReference type="AlphaFoldDB" id="A0AAP0BNL1"/>